<dbReference type="PROSITE" id="PS50071">
    <property type="entry name" value="HOMEOBOX_2"/>
    <property type="match status" value="2"/>
</dbReference>
<feature type="domain" description="Homeobox" evidence="9">
    <location>
        <begin position="92"/>
        <end position="152"/>
    </location>
</feature>
<evidence type="ECO:0000256" key="6">
    <source>
        <dbReference type="PROSITE-ProRule" id="PRU00108"/>
    </source>
</evidence>
<gene>
    <name evidence="10" type="primary">d4Z4</name>
</gene>
<feature type="compositionally biased region" description="Low complexity" evidence="8">
    <location>
        <begin position="278"/>
        <end position="329"/>
    </location>
</feature>
<evidence type="ECO:0000256" key="7">
    <source>
        <dbReference type="RuleBase" id="RU000682"/>
    </source>
</evidence>
<keyword evidence="5 6" id="KW-0539">Nucleus</keyword>
<dbReference type="InterPro" id="IPR001356">
    <property type="entry name" value="HD"/>
</dbReference>
<dbReference type="GO" id="GO:0000981">
    <property type="term" value="F:DNA-binding transcription factor activity, RNA polymerase II-specific"/>
    <property type="evidence" value="ECO:0007669"/>
    <property type="project" value="TreeGrafter"/>
</dbReference>
<dbReference type="FunFam" id="1.10.10.60:FF:000354">
    <property type="entry name" value="Double homeobox protein 4"/>
    <property type="match status" value="1"/>
</dbReference>
<organism evidence="10">
    <name type="scientific">Pongo pygmaeus</name>
    <name type="common">Bornean orangutan</name>
    <dbReference type="NCBI Taxonomy" id="9600"/>
    <lineage>
        <taxon>Eukaryota</taxon>
        <taxon>Metazoa</taxon>
        <taxon>Chordata</taxon>
        <taxon>Craniata</taxon>
        <taxon>Vertebrata</taxon>
        <taxon>Euteleostomi</taxon>
        <taxon>Mammalia</taxon>
        <taxon>Eutheria</taxon>
        <taxon>Euarchontoglires</taxon>
        <taxon>Primates</taxon>
        <taxon>Haplorrhini</taxon>
        <taxon>Catarrhini</taxon>
        <taxon>Hominidae</taxon>
        <taxon>Pongo</taxon>
    </lineage>
</organism>
<feature type="region of interest" description="Disordered" evidence="8">
    <location>
        <begin position="387"/>
        <end position="423"/>
    </location>
</feature>
<dbReference type="InterPro" id="IPR051306">
    <property type="entry name" value="Homeobox_regulator"/>
</dbReference>
<dbReference type="PRINTS" id="PR00031">
    <property type="entry name" value="HTHREPRESSR"/>
</dbReference>
<keyword evidence="4 6" id="KW-0371">Homeobox</keyword>
<dbReference type="Gene3D" id="1.10.10.60">
    <property type="entry name" value="Homeodomain-like"/>
    <property type="match status" value="2"/>
</dbReference>
<dbReference type="GO" id="GO:0005634">
    <property type="term" value="C:nucleus"/>
    <property type="evidence" value="ECO:0007669"/>
    <property type="project" value="UniProtKB-SubCell"/>
</dbReference>
<feature type="region of interest" description="Disordered" evidence="8">
    <location>
        <begin position="1"/>
        <end position="23"/>
    </location>
</feature>
<protein>
    <submittedName>
        <fullName evidence="10">Putative DUX4 protein</fullName>
    </submittedName>
</protein>
<dbReference type="CDD" id="cd00086">
    <property type="entry name" value="homeodomain"/>
    <property type="match status" value="2"/>
</dbReference>
<feature type="region of interest" description="Disordered" evidence="8">
    <location>
        <begin position="246"/>
        <end position="372"/>
    </location>
</feature>
<name>A7E3J2_PONPY</name>
<keyword evidence="2" id="KW-0677">Repeat</keyword>
<reference evidence="10" key="1">
    <citation type="journal article" date="2007" name="Am. J. Hum. Genet.">
        <title>Evolutionary conservation of a coding function for D4Z4, the tandem DNA repeat mutated in facioscapulohumeral muscular dystrophy.</title>
        <authorList>
            <person name="Clapp J."/>
            <person name="Mitchell L.M."/>
            <person name="Bolland D.J."/>
            <person name="Fantes J."/>
            <person name="Corcoran A.E."/>
            <person name="Scotting P.J."/>
            <person name="Armour J.A.L."/>
            <person name="Hewitt J.E."/>
        </authorList>
    </citation>
    <scope>NUCLEOTIDE SEQUENCE</scope>
</reference>
<accession>A7E3J2</accession>
<dbReference type="PANTHER" id="PTHR46123">
    <property type="entry name" value="MIX-TYPE HOMEOBOX GENE 1-RELATED"/>
    <property type="match status" value="1"/>
</dbReference>
<feature type="region of interest" description="Disordered" evidence="8">
    <location>
        <begin position="69"/>
        <end position="102"/>
    </location>
</feature>
<feature type="DNA-binding region" description="Homeobox" evidence="6">
    <location>
        <begin position="19"/>
        <end position="78"/>
    </location>
</feature>
<evidence type="ECO:0000313" key="10">
    <source>
        <dbReference type="EMBL" id="CAL41939.1"/>
    </source>
</evidence>
<dbReference type="PANTHER" id="PTHR46123:SF3">
    <property type="entry name" value="DOUBLE HOMEOBOX PROTEIN 1-RELATED"/>
    <property type="match status" value="1"/>
</dbReference>
<feature type="DNA-binding region" description="Homeobox" evidence="6">
    <location>
        <begin position="94"/>
        <end position="153"/>
    </location>
</feature>
<evidence type="ECO:0000259" key="9">
    <source>
        <dbReference type="PROSITE" id="PS50071"/>
    </source>
</evidence>
<evidence type="ECO:0000256" key="8">
    <source>
        <dbReference type="SAM" id="MobiDB-lite"/>
    </source>
</evidence>
<evidence type="ECO:0000256" key="2">
    <source>
        <dbReference type="ARBA" id="ARBA00022737"/>
    </source>
</evidence>
<dbReference type="FunFam" id="1.10.10.60:FF:000325">
    <property type="entry name" value="Double homeobox protein 4"/>
    <property type="match status" value="1"/>
</dbReference>
<feature type="compositionally biased region" description="Basic and acidic residues" evidence="8">
    <location>
        <begin position="414"/>
        <end position="423"/>
    </location>
</feature>
<dbReference type="InterPro" id="IPR009057">
    <property type="entry name" value="Homeodomain-like_sf"/>
</dbReference>
<sequence>MALPTPSDGPLPAEARGRGRRRRLVWTPSQSEALRACFERNPYPGIATREGLAQAIGVPEPRVQIWFQNERSRQLRQHRRESRPWPGRRGPQEGRRKRTAVTGSQTALLLRAFEKDRFPGIAAREELARETGLPESRIQIWFQNRRARHPGQGGRAPAHAGGLCNAAPGGCHPAPSWVAFAHAGAWGTALPAPRVPCAPGALPQGAFVSQGARAVPVLQPSQAAPARGISQAAPARADFAYAALAPPDGALSHPQAPRWPVHPSKGREDRDPQRDGLPGPCAVGQPGPAQAGPQGQGGLAPPACQGSPWWGWGQGPQVAGAAWEPQAGAAPPPQPAPPEASARQGQVQAIRAPPEAGLLQEPGRSSALPSGLLDELLASPEFLQRAQPFLETEAPGELEASEEAASLEPPLSEEEYRALLEEL</sequence>
<feature type="domain" description="Homeobox" evidence="9">
    <location>
        <begin position="17"/>
        <end position="77"/>
    </location>
</feature>
<proteinExistence type="predicted"/>
<dbReference type="AlphaFoldDB" id="A7E3J2"/>
<dbReference type="GO" id="GO:0000977">
    <property type="term" value="F:RNA polymerase II transcription regulatory region sequence-specific DNA binding"/>
    <property type="evidence" value="ECO:0007669"/>
    <property type="project" value="TreeGrafter"/>
</dbReference>
<dbReference type="SMART" id="SM00389">
    <property type="entry name" value="HOX"/>
    <property type="match status" value="2"/>
</dbReference>
<evidence type="ECO:0000256" key="1">
    <source>
        <dbReference type="ARBA" id="ARBA00004123"/>
    </source>
</evidence>
<dbReference type="EMBL" id="BN000981">
    <property type="protein sequence ID" value="CAL41939.1"/>
    <property type="molecule type" value="Genomic_DNA"/>
</dbReference>
<evidence type="ECO:0000256" key="3">
    <source>
        <dbReference type="ARBA" id="ARBA00023125"/>
    </source>
</evidence>
<comment type="subcellular location">
    <subcellularLocation>
        <location evidence="1 6 7">Nucleus</location>
    </subcellularLocation>
</comment>
<dbReference type="InterPro" id="IPR000047">
    <property type="entry name" value="HTH_motif"/>
</dbReference>
<keyword evidence="3 6" id="KW-0238">DNA-binding</keyword>
<dbReference type="SUPFAM" id="SSF46689">
    <property type="entry name" value="Homeodomain-like"/>
    <property type="match status" value="2"/>
</dbReference>
<evidence type="ECO:0000256" key="5">
    <source>
        <dbReference type="ARBA" id="ARBA00023242"/>
    </source>
</evidence>
<evidence type="ECO:0000256" key="4">
    <source>
        <dbReference type="ARBA" id="ARBA00023155"/>
    </source>
</evidence>
<feature type="compositionally biased region" description="Basic and acidic residues" evidence="8">
    <location>
        <begin position="265"/>
        <end position="274"/>
    </location>
</feature>
<dbReference type="Pfam" id="PF00046">
    <property type="entry name" value="Homeodomain"/>
    <property type="match status" value="2"/>
</dbReference>